<feature type="compositionally biased region" description="Pro residues" evidence="1">
    <location>
        <begin position="118"/>
        <end position="131"/>
    </location>
</feature>
<reference evidence="2 3" key="1">
    <citation type="submission" date="2018-04" db="EMBL/GenBank/DDBJ databases">
        <authorList>
            <person name="Zhang X."/>
            <person name="Yuan J."/>
            <person name="Li F."/>
            <person name="Xiang J."/>
        </authorList>
    </citation>
    <scope>NUCLEOTIDE SEQUENCE [LARGE SCALE GENOMIC DNA]</scope>
    <source>
        <tissue evidence="2">Muscle</tissue>
    </source>
</reference>
<sequence length="567" mass="60822">MTFSSPFLQAPPHSPFPSPSFSTLPIPQSLSEHASPRLVNSYTLSSCHHPSHPLITPFSPPTHPKITFSFHFSVTLRSRPSHHPVTLKSLPHPSHFSVTLRSRPSHHPVTLKSLPRLPTSPSPLDHTPPPITLRSRPSTTQSPLKSLLTLPTSQSPLDPSTPRHPALSPSLPPPACLHSKHTSLSRILLSSSLASSRFGESCFFPTFSPSLSLPLHYFSLLLPLSLSPISLSLSITSSPSTTSPLYPSPSPSFHYFLPFPPLFPPFPSSPSPLCPHLSLPLHYFLSFLLFPLSPTSSLPHPFSSPLHYFLPSSPSLSSLLLSPSPSFHYFLPFLLFPLPILPSPESGLSSSLSLPPISPLSPLLSPSPLSLSFSITSSPFLHFPPLTPSPSFHYSSPSSSFPSPSSPSPASSLSPLSLSLSITSSPSSRFPSLPLPLHYSPSSPSSTSPLSLSPLSPLPLSIISTPSSSFPSPSSPPPESGLSPLTLPFLPFTPHTSPKRCAIYLLTYNDHEPINSPACKIPNAQLLLILSEERLKTSLGISRSTTKPSSQHPHAPSSPSSRTLSIV</sequence>
<protein>
    <submittedName>
        <fullName evidence="2">Uncharacterized protein</fullName>
    </submittedName>
</protein>
<evidence type="ECO:0000313" key="2">
    <source>
        <dbReference type="EMBL" id="ROT69889.1"/>
    </source>
</evidence>
<reference evidence="2 3" key="2">
    <citation type="submission" date="2019-01" db="EMBL/GenBank/DDBJ databases">
        <title>The decoding of complex shrimp genome reveals the adaptation for benthos swimmer, frequently molting mechanism and breeding impact on genome.</title>
        <authorList>
            <person name="Sun Y."/>
            <person name="Gao Y."/>
            <person name="Yu Y."/>
        </authorList>
    </citation>
    <scope>NUCLEOTIDE SEQUENCE [LARGE SCALE GENOMIC DNA]</scope>
    <source>
        <tissue evidence="2">Muscle</tissue>
    </source>
</reference>
<feature type="compositionally biased region" description="Low complexity" evidence="1">
    <location>
        <begin position="137"/>
        <end position="169"/>
    </location>
</feature>
<feature type="region of interest" description="Disordered" evidence="1">
    <location>
        <begin position="1"/>
        <end position="21"/>
    </location>
</feature>
<feature type="compositionally biased region" description="Low complexity" evidence="1">
    <location>
        <begin position="548"/>
        <end position="561"/>
    </location>
</feature>
<proteinExistence type="predicted"/>
<name>A0A3R7Q6M7_PENVA</name>
<organism evidence="2 3">
    <name type="scientific">Penaeus vannamei</name>
    <name type="common">Whiteleg shrimp</name>
    <name type="synonym">Litopenaeus vannamei</name>
    <dbReference type="NCBI Taxonomy" id="6689"/>
    <lineage>
        <taxon>Eukaryota</taxon>
        <taxon>Metazoa</taxon>
        <taxon>Ecdysozoa</taxon>
        <taxon>Arthropoda</taxon>
        <taxon>Crustacea</taxon>
        <taxon>Multicrustacea</taxon>
        <taxon>Malacostraca</taxon>
        <taxon>Eumalacostraca</taxon>
        <taxon>Eucarida</taxon>
        <taxon>Decapoda</taxon>
        <taxon>Dendrobranchiata</taxon>
        <taxon>Penaeoidea</taxon>
        <taxon>Penaeidae</taxon>
        <taxon>Penaeus</taxon>
    </lineage>
</organism>
<feature type="region of interest" description="Disordered" evidence="1">
    <location>
        <begin position="81"/>
        <end position="171"/>
    </location>
</feature>
<evidence type="ECO:0000313" key="3">
    <source>
        <dbReference type="Proteomes" id="UP000283509"/>
    </source>
</evidence>
<feature type="region of interest" description="Disordered" evidence="1">
    <location>
        <begin position="541"/>
        <end position="567"/>
    </location>
</feature>
<accession>A0A3R7Q6M7</accession>
<dbReference type="Proteomes" id="UP000283509">
    <property type="component" value="Unassembled WGS sequence"/>
</dbReference>
<keyword evidence="3" id="KW-1185">Reference proteome</keyword>
<evidence type="ECO:0000256" key="1">
    <source>
        <dbReference type="SAM" id="MobiDB-lite"/>
    </source>
</evidence>
<dbReference type="AlphaFoldDB" id="A0A3R7Q6M7"/>
<comment type="caution">
    <text evidence="2">The sequence shown here is derived from an EMBL/GenBank/DDBJ whole genome shotgun (WGS) entry which is preliminary data.</text>
</comment>
<dbReference type="EMBL" id="QCYY01002504">
    <property type="protein sequence ID" value="ROT69889.1"/>
    <property type="molecule type" value="Genomic_DNA"/>
</dbReference>
<gene>
    <name evidence="2" type="ORF">C7M84_011887</name>
</gene>